<dbReference type="Gene3D" id="2.60.34.30">
    <property type="entry name" value="Competence, DNA-entry nuclease inhibitor, ComJ"/>
    <property type="match status" value="1"/>
</dbReference>
<dbReference type="RefSeq" id="WP_186892449.1">
    <property type="nucleotide sequence ID" value="NZ_JACOFU010000010.1"/>
</dbReference>
<reference evidence="1 2" key="1">
    <citation type="submission" date="2020-08" db="EMBL/GenBank/DDBJ databases">
        <title>Novel species isolated from subtropical streams in China.</title>
        <authorList>
            <person name="Lu H."/>
        </authorList>
    </citation>
    <scope>NUCLEOTIDE SEQUENCE [LARGE SCALE GENOMIC DNA]</scope>
    <source>
        <strain evidence="1 2">KCTC 52442</strain>
    </source>
</reference>
<dbReference type="Pfam" id="PF11033">
    <property type="entry name" value="ComJ"/>
    <property type="match status" value="1"/>
</dbReference>
<keyword evidence="2" id="KW-1185">Reference proteome</keyword>
<protein>
    <recommendedName>
        <fullName evidence="3">Competence protein J (ComJ)</fullName>
    </recommendedName>
</protein>
<dbReference type="EMBL" id="JACOFU010000010">
    <property type="protein sequence ID" value="MBC3833396.1"/>
    <property type="molecule type" value="Genomic_DNA"/>
</dbReference>
<dbReference type="InterPro" id="IPR038691">
    <property type="entry name" value="ComJ_sf"/>
</dbReference>
<gene>
    <name evidence="1" type="ORF">H8K33_17950</name>
</gene>
<sequence>MANLTFQIYLSYSQISIFSSSISQPYNDWSDRNFTQGFSWRKGSVSFRALTDAGNHKVNLFINEPSSDLEDHIVRAFRVPFETSDGKIEIAGISDSTPLEIPPGKYSLQVEFLHLDDEVMPEINIRLNKGQTEFAILKADEELILDEDFDLKAVPAT</sequence>
<dbReference type="Proteomes" id="UP000643610">
    <property type="component" value="Unassembled WGS sequence"/>
</dbReference>
<organism evidence="1 2">
    <name type="scientific">Undibacterium amnicola</name>
    <dbReference type="NCBI Taxonomy" id="1834038"/>
    <lineage>
        <taxon>Bacteria</taxon>
        <taxon>Pseudomonadati</taxon>
        <taxon>Pseudomonadota</taxon>
        <taxon>Betaproteobacteria</taxon>
        <taxon>Burkholderiales</taxon>
        <taxon>Oxalobacteraceae</taxon>
        <taxon>Undibacterium</taxon>
    </lineage>
</organism>
<name>A0ABR6XV90_9BURK</name>
<comment type="caution">
    <text evidence="1">The sequence shown here is derived from an EMBL/GenBank/DDBJ whole genome shotgun (WGS) entry which is preliminary data.</text>
</comment>
<accession>A0ABR6XV90</accession>
<evidence type="ECO:0008006" key="3">
    <source>
        <dbReference type="Google" id="ProtNLM"/>
    </source>
</evidence>
<evidence type="ECO:0000313" key="2">
    <source>
        <dbReference type="Proteomes" id="UP000643610"/>
    </source>
</evidence>
<dbReference type="InterPro" id="IPR020354">
    <property type="entry name" value="Competence_nuclease_inhibitor"/>
</dbReference>
<evidence type="ECO:0000313" key="1">
    <source>
        <dbReference type="EMBL" id="MBC3833396.1"/>
    </source>
</evidence>
<proteinExistence type="predicted"/>